<evidence type="ECO:0000256" key="1">
    <source>
        <dbReference type="SAM" id="MobiDB-lite"/>
    </source>
</evidence>
<sequence>MKRRLSRMFKKGPGSPSSRHGESSARSSADVLMEDADVPPRLLNNADLDLVGDRELQAYHTIEESCAGVSYRDTRNMAINEHEGPTSSTPMQMYEDDWEPTGYAPRWTQAPHHNTGGSPRQNTSENRWQAPQDVQWGNMNSHSPSSSGNASVLQLVALKFLSLGLG</sequence>
<feature type="region of interest" description="Disordered" evidence="1">
    <location>
        <begin position="80"/>
        <end position="126"/>
    </location>
</feature>
<accession>C8TF85</accession>
<reference evidence="2" key="1">
    <citation type="journal article" date="2009" name="Plant J.">
        <title>Comparative analysis of complete orthologous centromeres from two subspecies of rice reveals rapid variation of centromere organization and structure.</title>
        <authorList>
            <person name="Wu J."/>
            <person name="Fujisawa M."/>
            <person name="Tian Z."/>
            <person name="Yamagata H."/>
            <person name="Kamiya K."/>
            <person name="Shibata M."/>
            <person name="Hosokawa S."/>
            <person name="Ito Y."/>
            <person name="Hamada M."/>
            <person name="Katagiri S."/>
            <person name="Kurita K."/>
            <person name="Yamamoto M."/>
            <person name="Kikuta A."/>
            <person name="Machita K."/>
            <person name="Karasawa W."/>
            <person name="Kanamori H."/>
            <person name="Namiki N."/>
            <person name="Mizuno H."/>
            <person name="Ma J."/>
            <person name="Sasaki T."/>
            <person name="Matsumoto T."/>
        </authorList>
    </citation>
    <scope>NUCLEOTIDE SEQUENCE</scope>
</reference>
<proteinExistence type="predicted"/>
<feature type="region of interest" description="Disordered" evidence="1">
    <location>
        <begin position="1"/>
        <end position="33"/>
    </location>
</feature>
<dbReference type="AlphaFoldDB" id="C8TF85"/>
<organism evidence="2">
    <name type="scientific">Oryza sativa subsp. indica</name>
    <name type="common">Rice</name>
    <dbReference type="NCBI Taxonomy" id="39946"/>
    <lineage>
        <taxon>Eukaryota</taxon>
        <taxon>Viridiplantae</taxon>
        <taxon>Streptophyta</taxon>
        <taxon>Embryophyta</taxon>
        <taxon>Tracheophyta</taxon>
        <taxon>Spermatophyta</taxon>
        <taxon>Magnoliopsida</taxon>
        <taxon>Liliopsida</taxon>
        <taxon>Poales</taxon>
        <taxon>Poaceae</taxon>
        <taxon>BOP clade</taxon>
        <taxon>Oryzoideae</taxon>
        <taxon>Oryzeae</taxon>
        <taxon>Oryzinae</taxon>
        <taxon>Oryza</taxon>
        <taxon>Oryza sativa</taxon>
    </lineage>
</organism>
<feature type="compositionally biased region" description="Low complexity" evidence="1">
    <location>
        <begin position="13"/>
        <end position="29"/>
    </location>
</feature>
<name>C8TF85_ORYSI</name>
<dbReference type="EMBL" id="AP009086">
    <property type="protein sequence ID" value="BAI39807.1"/>
    <property type="molecule type" value="Genomic_DNA"/>
</dbReference>
<feature type="compositionally biased region" description="Polar residues" evidence="1">
    <location>
        <begin position="111"/>
        <end position="126"/>
    </location>
</feature>
<feature type="compositionally biased region" description="Basic residues" evidence="1">
    <location>
        <begin position="1"/>
        <end position="10"/>
    </location>
</feature>
<gene>
    <name evidence="2" type="primary">K0098G01.15</name>
</gene>
<evidence type="ECO:0000313" key="2">
    <source>
        <dbReference type="EMBL" id="BAI39807.1"/>
    </source>
</evidence>
<protein>
    <submittedName>
        <fullName evidence="2">Uncharacterized protein K0098G01.15</fullName>
    </submittedName>
</protein>